<name>A0A4Q1D3E8_9BACT</name>
<accession>A0A4Q1D3E8</accession>
<dbReference type="Pfam" id="PF05834">
    <property type="entry name" value="Lycopene_cycl"/>
    <property type="match status" value="1"/>
</dbReference>
<dbReference type="EMBL" id="SDHZ01000003">
    <property type="protein sequence ID" value="RXK81829.1"/>
    <property type="molecule type" value="Genomic_DNA"/>
</dbReference>
<dbReference type="OrthoDB" id="24355at2"/>
<organism evidence="1 2">
    <name type="scientific">Filimonas effusa</name>
    <dbReference type="NCBI Taxonomy" id="2508721"/>
    <lineage>
        <taxon>Bacteria</taxon>
        <taxon>Pseudomonadati</taxon>
        <taxon>Bacteroidota</taxon>
        <taxon>Chitinophagia</taxon>
        <taxon>Chitinophagales</taxon>
        <taxon>Chitinophagaceae</taxon>
        <taxon>Filimonas</taxon>
    </lineage>
</organism>
<evidence type="ECO:0000313" key="1">
    <source>
        <dbReference type="EMBL" id="RXK81829.1"/>
    </source>
</evidence>
<gene>
    <name evidence="1" type="ORF">ESB13_18740</name>
</gene>
<comment type="caution">
    <text evidence="1">The sequence shown here is derived from an EMBL/GenBank/DDBJ whole genome shotgun (WGS) entry which is preliminary data.</text>
</comment>
<reference evidence="1 2" key="1">
    <citation type="submission" date="2019-01" db="EMBL/GenBank/DDBJ databases">
        <title>Filimonas sp. strain TTM-71.</title>
        <authorList>
            <person name="Chen W.-M."/>
        </authorList>
    </citation>
    <scope>NUCLEOTIDE SEQUENCE [LARGE SCALE GENOMIC DNA]</scope>
    <source>
        <strain evidence="1 2">TTM-71</strain>
    </source>
</reference>
<evidence type="ECO:0000313" key="2">
    <source>
        <dbReference type="Proteomes" id="UP000290545"/>
    </source>
</evidence>
<sequence length="364" mass="42408">MLMRMMKHPFYFNKKILIIDPLMQEQPSKTWCFWEKQEDIFEPVVFHRWEQIEIVSAELKLQKPLFPYKYKMIRSRDLFHHVKTASAAFSDIHWLQANVTAIDNEGPLAFALVNGEKIYCSTLLNSVTYSDYWKQQPERHYLWQHFKGRMIEAEKPVFQDHIARLMDFRTKQESGTCFVYVLPVSPRKALVEFTVFSEALLSQEQYDLALDEYIENILQPGSYSVLETETGAIPMTNHRFCRQSGNILHIGTAGGDTKASTGYTFRFIQKTTARIVAELAKEGDVSLTPWFKARFNLYDSTLLRILRHETMPGDQIFTRLFKKNPPARVFRFLDNETSLAADLPIFSSLPVSVFLPAFCKELFL</sequence>
<dbReference type="AlphaFoldDB" id="A0A4Q1D3E8"/>
<keyword evidence="2" id="KW-1185">Reference proteome</keyword>
<protein>
    <submittedName>
        <fullName evidence="1">Lycopene cyclase</fullName>
    </submittedName>
</protein>
<proteinExistence type="predicted"/>
<dbReference type="Proteomes" id="UP000290545">
    <property type="component" value="Unassembled WGS sequence"/>
</dbReference>